<feature type="binding site" evidence="6">
    <location>
        <position position="232"/>
    </location>
    <ligand>
        <name>a divalent metal cation</name>
        <dbReference type="ChEBI" id="CHEBI:60240"/>
        <label>2</label>
        <note>catalytic</note>
    </ligand>
</feature>
<gene>
    <name evidence="6 9" type="primary">map</name>
    <name evidence="9" type="ORF">FE784_29250</name>
</gene>
<feature type="binding site" evidence="6">
    <location>
        <position position="77"/>
    </location>
    <ligand>
        <name>substrate</name>
    </ligand>
</feature>
<dbReference type="OrthoDB" id="9802055at2"/>
<dbReference type="NCBIfam" id="TIGR00500">
    <property type="entry name" value="met_pdase_I"/>
    <property type="match status" value="1"/>
</dbReference>
<name>A0A5C4T105_9BACL</name>
<dbReference type="PANTHER" id="PTHR43330:SF17">
    <property type="entry name" value="METHIONINE AMINOPEPTIDASE"/>
    <property type="match status" value="1"/>
</dbReference>
<comment type="cofactor">
    <cofactor evidence="6">
        <name>Co(2+)</name>
        <dbReference type="ChEBI" id="CHEBI:48828"/>
    </cofactor>
    <cofactor evidence="6">
        <name>Zn(2+)</name>
        <dbReference type="ChEBI" id="CHEBI:29105"/>
    </cofactor>
    <cofactor evidence="6">
        <name>Mn(2+)</name>
        <dbReference type="ChEBI" id="CHEBI:29035"/>
    </cofactor>
    <cofactor evidence="6">
        <name>Fe(2+)</name>
        <dbReference type="ChEBI" id="CHEBI:29033"/>
    </cofactor>
    <text evidence="6">Binds 2 divalent metal cations per subunit. Has a high-affinity and a low affinity metal-binding site. The true nature of the physiological cofactor is under debate. The enzyme is active with cobalt, zinc, manganese or divalent iron ions. Most likely, methionine aminopeptidases function as mononuclear Fe(2+)-metalloproteases under physiological conditions, and the catalytically relevant metal-binding site has been assigned to the histidine-containing high-affinity site.</text>
</comment>
<evidence type="ECO:0000256" key="6">
    <source>
        <dbReference type="HAMAP-Rule" id="MF_01974"/>
    </source>
</evidence>
<organism evidence="9 10">
    <name type="scientific">Paenibacillus hemerocallicola</name>
    <dbReference type="NCBI Taxonomy" id="1172614"/>
    <lineage>
        <taxon>Bacteria</taxon>
        <taxon>Bacillati</taxon>
        <taxon>Bacillota</taxon>
        <taxon>Bacilli</taxon>
        <taxon>Bacillales</taxon>
        <taxon>Paenibacillaceae</taxon>
        <taxon>Paenibacillus</taxon>
    </lineage>
</organism>
<dbReference type="GO" id="GO:0005829">
    <property type="term" value="C:cytosol"/>
    <property type="evidence" value="ECO:0007669"/>
    <property type="project" value="TreeGrafter"/>
</dbReference>
<comment type="subunit">
    <text evidence="6">Monomer.</text>
</comment>
<feature type="domain" description="Peptidase M24" evidence="8">
    <location>
        <begin position="12"/>
        <end position="238"/>
    </location>
</feature>
<comment type="function">
    <text evidence="1 6">Removes the N-terminal methionine from nascent proteins. The N-terminal methionine is often cleaved when the second residue in the primary sequence is small and uncharged (Met-Ala-, Cys, Gly, Pro, Ser, Thr, or Val). Requires deformylation of the N(alpha)-formylated initiator methionine before it can be hydrolyzed.</text>
</comment>
<proteinExistence type="inferred from homology"/>
<evidence type="ECO:0000256" key="5">
    <source>
        <dbReference type="ARBA" id="ARBA00022801"/>
    </source>
</evidence>
<feature type="binding site" evidence="6">
    <location>
        <position position="232"/>
    </location>
    <ligand>
        <name>a divalent metal cation</name>
        <dbReference type="ChEBI" id="CHEBI:60240"/>
        <label>1</label>
    </ligand>
</feature>
<evidence type="ECO:0000313" key="9">
    <source>
        <dbReference type="EMBL" id="TNJ62731.1"/>
    </source>
</evidence>
<dbReference type="GO" id="GO:0004239">
    <property type="term" value="F:initiator methionyl aminopeptidase activity"/>
    <property type="evidence" value="ECO:0007669"/>
    <property type="project" value="UniProtKB-UniRule"/>
</dbReference>
<dbReference type="GO" id="GO:0070006">
    <property type="term" value="F:metalloaminopeptidase activity"/>
    <property type="evidence" value="ECO:0007669"/>
    <property type="project" value="UniProtKB-UniRule"/>
</dbReference>
<dbReference type="RefSeq" id="WP_139605801.1">
    <property type="nucleotide sequence ID" value="NZ_VDCQ01000054.1"/>
</dbReference>
<dbReference type="InterPro" id="IPR000994">
    <property type="entry name" value="Pept_M24"/>
</dbReference>
<dbReference type="InterPro" id="IPR002467">
    <property type="entry name" value="Pept_M24A_MAP1"/>
</dbReference>
<dbReference type="EC" id="3.4.11.18" evidence="6 7"/>
<comment type="similarity">
    <text evidence="6">Belongs to the peptidase M24A family. Methionine aminopeptidase type 1 subfamily.</text>
</comment>
<evidence type="ECO:0000256" key="7">
    <source>
        <dbReference type="RuleBase" id="RU003653"/>
    </source>
</evidence>
<dbReference type="EMBL" id="VDCQ01000054">
    <property type="protein sequence ID" value="TNJ62731.1"/>
    <property type="molecule type" value="Genomic_DNA"/>
</dbReference>
<dbReference type="Proteomes" id="UP000307943">
    <property type="component" value="Unassembled WGS sequence"/>
</dbReference>
<feature type="binding site" evidence="6">
    <location>
        <position position="201"/>
    </location>
    <ligand>
        <name>a divalent metal cation</name>
        <dbReference type="ChEBI" id="CHEBI:60240"/>
        <label>2</label>
        <note>catalytic</note>
    </ligand>
</feature>
<dbReference type="HAMAP" id="MF_01974">
    <property type="entry name" value="MetAP_1"/>
    <property type="match status" value="1"/>
</dbReference>
<evidence type="ECO:0000256" key="4">
    <source>
        <dbReference type="ARBA" id="ARBA00022723"/>
    </source>
</evidence>
<dbReference type="GO" id="GO:0006508">
    <property type="term" value="P:proteolysis"/>
    <property type="evidence" value="ECO:0007669"/>
    <property type="project" value="UniProtKB-KW"/>
</dbReference>
<comment type="catalytic activity">
    <reaction evidence="6 7">
        <text>Release of N-terminal amino acids, preferentially methionine, from peptides and arylamides.</text>
        <dbReference type="EC" id="3.4.11.18"/>
    </reaction>
</comment>
<dbReference type="PANTHER" id="PTHR43330">
    <property type="entry name" value="METHIONINE AMINOPEPTIDASE"/>
    <property type="match status" value="1"/>
</dbReference>
<dbReference type="Gene3D" id="3.90.230.10">
    <property type="entry name" value="Creatinase/methionine aminopeptidase superfamily"/>
    <property type="match status" value="1"/>
</dbReference>
<evidence type="ECO:0000313" key="10">
    <source>
        <dbReference type="Proteomes" id="UP000307943"/>
    </source>
</evidence>
<evidence type="ECO:0000256" key="3">
    <source>
        <dbReference type="ARBA" id="ARBA00022670"/>
    </source>
</evidence>
<feature type="binding site" evidence="6">
    <location>
        <position position="105"/>
    </location>
    <ligand>
        <name>a divalent metal cation</name>
        <dbReference type="ChEBI" id="CHEBI:60240"/>
        <label>1</label>
    </ligand>
</feature>
<keyword evidence="5 6" id="KW-0378">Hydrolase</keyword>
<dbReference type="GO" id="GO:0046872">
    <property type="term" value="F:metal ion binding"/>
    <property type="evidence" value="ECO:0007669"/>
    <property type="project" value="UniProtKB-UniRule"/>
</dbReference>
<dbReference type="PRINTS" id="PR00599">
    <property type="entry name" value="MAPEPTIDASE"/>
</dbReference>
<keyword evidence="10" id="KW-1185">Reference proteome</keyword>
<sequence length="254" mass="27366">MTEWKSAEQIARMARAGSILASCREALKTYVKPGVSTLDIDGFVERFLAERGATPEQKGYSGYPYATCASVNDVACHGMPGPERLRDGDIVTIDMVVNREGWLADSAWTFAVGRISASSRRLMRTAKTCLYAGIAQAIPGSRIGDIAHAIQSIASAKGYKVLPDFTGHGIGTSIHEWPSVKHTGKPGKGVRLEEGMVITIEPILTAGKPKVKIESDGWTARAIDGKRSAQFEHTVAVTRDGPLILTALAPRLYK</sequence>
<dbReference type="SUPFAM" id="SSF55920">
    <property type="entry name" value="Creatinase/aminopeptidase"/>
    <property type="match status" value="1"/>
</dbReference>
<feature type="binding site" evidence="6">
    <location>
        <position position="168"/>
    </location>
    <ligand>
        <name>a divalent metal cation</name>
        <dbReference type="ChEBI" id="CHEBI:60240"/>
        <label>2</label>
        <note>catalytic</note>
    </ligand>
</feature>
<dbReference type="AlphaFoldDB" id="A0A5C4T105"/>
<feature type="binding site" evidence="6">
    <location>
        <position position="175"/>
    </location>
    <ligand>
        <name>substrate</name>
    </ligand>
</feature>
<evidence type="ECO:0000259" key="8">
    <source>
        <dbReference type="Pfam" id="PF00557"/>
    </source>
</evidence>
<reference evidence="9 10" key="1">
    <citation type="submission" date="2019-05" db="EMBL/GenBank/DDBJ databases">
        <title>We sequenced the genome of Paenibacillus hemerocallicola KCTC 33185 for further insight into its adaptation and study the phylogeny of Paenibacillus.</title>
        <authorList>
            <person name="Narsing Rao M.P."/>
        </authorList>
    </citation>
    <scope>NUCLEOTIDE SEQUENCE [LARGE SCALE GENOMIC DNA]</scope>
    <source>
        <strain evidence="9 10">KCTC 33185</strain>
    </source>
</reference>
<feature type="binding site" evidence="6">
    <location>
        <position position="105"/>
    </location>
    <ligand>
        <name>a divalent metal cation</name>
        <dbReference type="ChEBI" id="CHEBI:60240"/>
        <label>2</label>
        <note>catalytic</note>
    </ligand>
</feature>
<keyword evidence="3 6" id="KW-0645">Protease</keyword>
<dbReference type="Pfam" id="PF00557">
    <property type="entry name" value="Peptidase_M24"/>
    <property type="match status" value="1"/>
</dbReference>
<dbReference type="CDD" id="cd01086">
    <property type="entry name" value="MetAP1"/>
    <property type="match status" value="1"/>
</dbReference>
<evidence type="ECO:0000256" key="1">
    <source>
        <dbReference type="ARBA" id="ARBA00002521"/>
    </source>
</evidence>
<keyword evidence="4 6" id="KW-0479">Metal-binding</keyword>
<accession>A0A5C4T105</accession>
<comment type="caution">
    <text evidence="9">The sequence shown here is derived from an EMBL/GenBank/DDBJ whole genome shotgun (WGS) entry which is preliminary data.</text>
</comment>
<dbReference type="InterPro" id="IPR036005">
    <property type="entry name" value="Creatinase/aminopeptidase-like"/>
</dbReference>
<keyword evidence="2 6" id="KW-0031">Aminopeptidase</keyword>
<feature type="binding site" evidence="6">
    <location>
        <position position="94"/>
    </location>
    <ligand>
        <name>a divalent metal cation</name>
        <dbReference type="ChEBI" id="CHEBI:60240"/>
        <label>1</label>
    </ligand>
</feature>
<evidence type="ECO:0000256" key="2">
    <source>
        <dbReference type="ARBA" id="ARBA00022438"/>
    </source>
</evidence>
<dbReference type="InterPro" id="IPR001714">
    <property type="entry name" value="Pept_M24_MAP"/>
</dbReference>
<protein>
    <recommendedName>
        <fullName evidence="6 7">Methionine aminopeptidase</fullName>
        <shortName evidence="6">MAP</shortName>
        <shortName evidence="6">MetAP</shortName>
        <ecNumber evidence="6 7">3.4.11.18</ecNumber>
    </recommendedName>
    <alternativeName>
        <fullName evidence="6">Peptidase M</fullName>
    </alternativeName>
</protein>